<feature type="region of interest" description="Disordered" evidence="1">
    <location>
        <begin position="70"/>
        <end position="98"/>
    </location>
</feature>
<dbReference type="EMBL" id="VIFK01000020">
    <property type="protein sequence ID" value="TQF00213.1"/>
    <property type="molecule type" value="Genomic_DNA"/>
</dbReference>
<dbReference type="Proteomes" id="UP000315400">
    <property type="component" value="Unassembled WGS sequence"/>
</dbReference>
<evidence type="ECO:0000256" key="1">
    <source>
        <dbReference type="SAM" id="MobiDB-lite"/>
    </source>
</evidence>
<gene>
    <name evidence="2" type="ORF">FKY71_04705</name>
</gene>
<feature type="compositionally biased region" description="Low complexity" evidence="1">
    <location>
        <begin position="74"/>
        <end position="89"/>
    </location>
</feature>
<dbReference type="AlphaFoldDB" id="A0A540VU06"/>
<proteinExistence type="predicted"/>
<evidence type="ECO:0000313" key="3">
    <source>
        <dbReference type="Proteomes" id="UP000315400"/>
    </source>
</evidence>
<sequence>MPAKPTHDLAIKTGEYHDRETGQMKPRWLRIGTVIRHDDGGTSIKLDCLPVGIPDWEGWVNVFKREARDGAGTARGNGQRRPPAAAPAGEGFDDDIPF</sequence>
<protein>
    <submittedName>
        <fullName evidence="2">Uncharacterized protein</fullName>
    </submittedName>
</protein>
<name>A0A540VU06_9GAMM</name>
<organism evidence="2 3">
    <name type="scientific">Spiribacter salinus</name>
    <dbReference type="NCBI Taxonomy" id="1335746"/>
    <lineage>
        <taxon>Bacteria</taxon>
        <taxon>Pseudomonadati</taxon>
        <taxon>Pseudomonadota</taxon>
        <taxon>Gammaproteobacteria</taxon>
        <taxon>Chromatiales</taxon>
        <taxon>Ectothiorhodospiraceae</taxon>
        <taxon>Spiribacter</taxon>
    </lineage>
</organism>
<reference evidence="2 3" key="1">
    <citation type="submission" date="2019-06" db="EMBL/GenBank/DDBJ databases">
        <title>Metagenome assembled Genome of Spiribacter salinus SL48-SHIP from the microbial mat of Salt Lake 48 (Novosibirsk region, Russia).</title>
        <authorList>
            <person name="Shipova A."/>
            <person name="Rozanov A.S."/>
            <person name="Bryanskaya A.V."/>
            <person name="Peltek S.E."/>
        </authorList>
    </citation>
    <scope>NUCLEOTIDE SEQUENCE [LARGE SCALE GENOMIC DNA]</scope>
    <source>
        <strain evidence="2">SL48-SHIP-2</strain>
    </source>
</reference>
<comment type="caution">
    <text evidence="2">The sequence shown here is derived from an EMBL/GenBank/DDBJ whole genome shotgun (WGS) entry which is preliminary data.</text>
</comment>
<evidence type="ECO:0000313" key="2">
    <source>
        <dbReference type="EMBL" id="TQF00213.1"/>
    </source>
</evidence>
<accession>A0A540VU06</accession>